<dbReference type="Proteomes" id="UP000027982">
    <property type="component" value="Chromosome"/>
</dbReference>
<dbReference type="KEGG" id="fgi:OP10G_4759"/>
<reference evidence="1 2" key="1">
    <citation type="journal article" date="2014" name="PLoS ONE">
        <title>The first complete genome sequence of the class fimbriimonadia in the phylum armatimonadetes.</title>
        <authorList>
            <person name="Hu Z.Y."/>
            <person name="Wang Y.Z."/>
            <person name="Im W.T."/>
            <person name="Wang S.Y."/>
            <person name="Zhao G.P."/>
            <person name="Zheng H.J."/>
            <person name="Quan Z.X."/>
        </authorList>
    </citation>
    <scope>NUCLEOTIDE SEQUENCE [LARGE SCALE GENOMIC DNA]</scope>
    <source>
        <strain evidence="1">Gsoil 348</strain>
    </source>
</reference>
<dbReference type="HOGENOM" id="CLU_3061765_0_0_0"/>
<proteinExistence type="predicted"/>
<organism evidence="1 2">
    <name type="scientific">Fimbriimonas ginsengisoli Gsoil 348</name>
    <dbReference type="NCBI Taxonomy" id="661478"/>
    <lineage>
        <taxon>Bacteria</taxon>
        <taxon>Bacillati</taxon>
        <taxon>Armatimonadota</taxon>
        <taxon>Fimbriimonadia</taxon>
        <taxon>Fimbriimonadales</taxon>
        <taxon>Fimbriimonadaceae</taxon>
        <taxon>Fimbriimonas</taxon>
    </lineage>
</organism>
<evidence type="ECO:0000313" key="1">
    <source>
        <dbReference type="EMBL" id="AIE88127.1"/>
    </source>
</evidence>
<evidence type="ECO:0000313" key="2">
    <source>
        <dbReference type="Proteomes" id="UP000027982"/>
    </source>
</evidence>
<dbReference type="AlphaFoldDB" id="A0A068NXR1"/>
<dbReference type="EMBL" id="CP007139">
    <property type="protein sequence ID" value="AIE88127.1"/>
    <property type="molecule type" value="Genomic_DNA"/>
</dbReference>
<keyword evidence="2" id="KW-1185">Reference proteome</keyword>
<name>A0A068NXR1_FIMGI</name>
<sequence length="53" mass="5651">MGEMQRKKLREGRQGGGKVLVSGADRRWVVLADSVSGEAGCPSKNSVAYGVSW</sequence>
<protein>
    <submittedName>
        <fullName evidence="1">Uncharacterized protein</fullName>
    </submittedName>
</protein>
<gene>
    <name evidence="1" type="ORF">OP10G_4759</name>
</gene>
<accession>A0A068NXR1</accession>